<dbReference type="PANTHER" id="PTHR48099:SF5">
    <property type="entry name" value="C-1-TETRAHYDROFOLATE SYNTHASE, CYTOPLASMIC"/>
    <property type="match status" value="1"/>
</dbReference>
<dbReference type="GO" id="GO:0004477">
    <property type="term" value="F:methenyltetrahydrofolate cyclohydrolase activity"/>
    <property type="evidence" value="ECO:0007669"/>
    <property type="project" value="UniProtKB-UniRule"/>
</dbReference>
<dbReference type="GO" id="GO:0009086">
    <property type="term" value="P:methionine biosynthetic process"/>
    <property type="evidence" value="ECO:0007669"/>
    <property type="project" value="UniProtKB-KW"/>
</dbReference>
<keyword evidence="5 11" id="KW-0378">Hydrolase</keyword>
<evidence type="ECO:0000259" key="13">
    <source>
        <dbReference type="Pfam" id="PF02882"/>
    </source>
</evidence>
<dbReference type="KEGG" id="kre:GWK63_08000"/>
<dbReference type="EC" id="3.5.4.9" evidence="11"/>
<dbReference type="PANTHER" id="PTHR48099">
    <property type="entry name" value="C-1-TETRAHYDROFOLATE SYNTHASE, CYTOPLASMIC-RELATED"/>
    <property type="match status" value="1"/>
</dbReference>
<evidence type="ECO:0000256" key="4">
    <source>
        <dbReference type="ARBA" id="ARBA00022755"/>
    </source>
</evidence>
<evidence type="ECO:0000256" key="7">
    <source>
        <dbReference type="ARBA" id="ARBA00023002"/>
    </source>
</evidence>
<evidence type="ECO:0000256" key="5">
    <source>
        <dbReference type="ARBA" id="ARBA00022801"/>
    </source>
</evidence>
<organism evidence="14 15">
    <name type="scientific">Komagataeibacter rhaeticus</name>
    <dbReference type="NCBI Taxonomy" id="215221"/>
    <lineage>
        <taxon>Bacteria</taxon>
        <taxon>Pseudomonadati</taxon>
        <taxon>Pseudomonadota</taxon>
        <taxon>Alphaproteobacteria</taxon>
        <taxon>Acetobacterales</taxon>
        <taxon>Acetobacteraceae</taxon>
        <taxon>Komagataeibacter</taxon>
    </lineage>
</organism>
<dbReference type="GO" id="GO:0006164">
    <property type="term" value="P:purine nucleotide biosynthetic process"/>
    <property type="evidence" value="ECO:0007669"/>
    <property type="project" value="UniProtKB-KW"/>
</dbReference>
<comment type="catalytic activity">
    <reaction evidence="11">
        <text>(6R)-5,10-methylene-5,6,7,8-tetrahydrofolate + NADP(+) = (6R)-5,10-methenyltetrahydrofolate + NADPH</text>
        <dbReference type="Rhea" id="RHEA:22812"/>
        <dbReference type="ChEBI" id="CHEBI:15636"/>
        <dbReference type="ChEBI" id="CHEBI:57455"/>
        <dbReference type="ChEBI" id="CHEBI:57783"/>
        <dbReference type="ChEBI" id="CHEBI:58349"/>
        <dbReference type="EC" id="1.5.1.5"/>
    </reaction>
</comment>
<dbReference type="GO" id="GO:0004488">
    <property type="term" value="F:methylenetetrahydrofolate dehydrogenase (NADP+) activity"/>
    <property type="evidence" value="ECO:0007669"/>
    <property type="project" value="UniProtKB-UniRule"/>
</dbReference>
<evidence type="ECO:0000256" key="2">
    <source>
        <dbReference type="ARBA" id="ARBA00022563"/>
    </source>
</evidence>
<comment type="similarity">
    <text evidence="11">Belongs to the tetrahydrofolate dehydrogenase/cyclohydrolase family.</text>
</comment>
<dbReference type="InterPro" id="IPR020631">
    <property type="entry name" value="THF_DH/CycHdrlase_NAD-bd_dom"/>
</dbReference>
<dbReference type="EC" id="1.5.1.5" evidence="11"/>
<feature type="binding site" evidence="11">
    <location>
        <begin position="166"/>
        <end position="168"/>
    </location>
    <ligand>
        <name>NADP(+)</name>
        <dbReference type="ChEBI" id="CHEBI:58349"/>
    </ligand>
</feature>
<keyword evidence="10 11" id="KW-0511">Multifunctional enzyme</keyword>
<evidence type="ECO:0000256" key="11">
    <source>
        <dbReference type="HAMAP-Rule" id="MF_01576"/>
    </source>
</evidence>
<keyword evidence="9 11" id="KW-0486">Methionine biosynthesis</keyword>
<evidence type="ECO:0000256" key="3">
    <source>
        <dbReference type="ARBA" id="ARBA00022605"/>
    </source>
</evidence>
<feature type="binding site" evidence="11">
    <location>
        <position position="191"/>
    </location>
    <ligand>
        <name>NADP(+)</name>
        <dbReference type="ChEBI" id="CHEBI:58349"/>
    </ligand>
</feature>
<keyword evidence="6 11" id="KW-0521">NADP</keyword>
<gene>
    <name evidence="11" type="primary">folD</name>
    <name evidence="14" type="ORF">GWK63_08000</name>
</gene>
<evidence type="ECO:0000313" key="14">
    <source>
        <dbReference type="EMBL" id="QIP35411.1"/>
    </source>
</evidence>
<accession>A0A181CAN2</accession>
<comment type="function">
    <text evidence="11">Catalyzes the oxidation of 5,10-methylenetetrahydrofolate to 5,10-methenyltetrahydrofolate and then the hydrolysis of 5,10-methenyltetrahydrofolate to 10-formyltetrahydrofolate.</text>
</comment>
<dbReference type="EMBL" id="CP050139">
    <property type="protein sequence ID" value="QIP35411.1"/>
    <property type="molecule type" value="Genomic_DNA"/>
</dbReference>
<dbReference type="HAMAP" id="MF_01576">
    <property type="entry name" value="THF_DHG_CYH"/>
    <property type="match status" value="1"/>
</dbReference>
<dbReference type="GO" id="GO:0035999">
    <property type="term" value="P:tetrahydrofolate interconversion"/>
    <property type="evidence" value="ECO:0007669"/>
    <property type="project" value="UniProtKB-UniRule"/>
</dbReference>
<evidence type="ECO:0000313" key="15">
    <source>
        <dbReference type="Proteomes" id="UP000502533"/>
    </source>
</evidence>
<evidence type="ECO:0000256" key="10">
    <source>
        <dbReference type="ARBA" id="ARBA00023268"/>
    </source>
</evidence>
<dbReference type="InterPro" id="IPR036291">
    <property type="entry name" value="NAD(P)-bd_dom_sf"/>
</dbReference>
<comment type="subunit">
    <text evidence="11">Homodimer.</text>
</comment>
<dbReference type="GeneID" id="85022093"/>
<dbReference type="Gene3D" id="3.40.50.720">
    <property type="entry name" value="NAD(P)-binding Rossmann-like Domain"/>
    <property type="match status" value="1"/>
</dbReference>
<dbReference type="InterPro" id="IPR020630">
    <property type="entry name" value="THF_DH/CycHdrlase_cat_dom"/>
</dbReference>
<dbReference type="InterPro" id="IPR046346">
    <property type="entry name" value="Aminoacid_DH-like_N_sf"/>
</dbReference>
<keyword evidence="7 11" id="KW-0560">Oxidoreductase</keyword>
<dbReference type="InterPro" id="IPR000672">
    <property type="entry name" value="THF_DH/CycHdrlase"/>
</dbReference>
<comment type="catalytic activity">
    <reaction evidence="11">
        <text>(6R)-5,10-methenyltetrahydrofolate + H2O = (6R)-10-formyltetrahydrofolate + H(+)</text>
        <dbReference type="Rhea" id="RHEA:23700"/>
        <dbReference type="ChEBI" id="CHEBI:15377"/>
        <dbReference type="ChEBI" id="CHEBI:15378"/>
        <dbReference type="ChEBI" id="CHEBI:57455"/>
        <dbReference type="ChEBI" id="CHEBI:195366"/>
        <dbReference type="EC" id="3.5.4.9"/>
    </reaction>
</comment>
<reference evidence="14 15" key="1">
    <citation type="submission" date="2020-03" db="EMBL/GenBank/DDBJ databases">
        <title>Isolation of cellulose-producing strains, genome characterization and application of the synthesized cellulose films as an economical and sustainable material for piezoelectric sensor construction.</title>
        <authorList>
            <person name="Mangayil R.K."/>
        </authorList>
    </citation>
    <scope>NUCLEOTIDE SEQUENCE [LARGE SCALE GENOMIC DNA]</scope>
    <source>
        <strain evidence="14 15">ENS 9a1a</strain>
    </source>
</reference>
<feature type="domain" description="Tetrahydrofolate dehydrogenase/cyclohydrolase NAD(P)-binding" evidence="13">
    <location>
        <begin position="140"/>
        <end position="284"/>
    </location>
</feature>
<comment type="pathway">
    <text evidence="1 11">One-carbon metabolism; tetrahydrofolate interconversion.</text>
</comment>
<sequence>MARIIDSRPLLDAFLGVLRPLSGRVAQAVGRTPGLAILRAVENAGSAAYAARIRAAAAQAGIACHEVPVAARTDGAAGVRAQVSALSAAPDIDGILILLPLPAGLAMPRAMACMDPDRDVDCQHPLNLGRLMTGNPLYLPCTATAAVTLAEGMLRDLRGMNCAVIGASASVGRPLALQLLDRGATVDVLHIQTRDIAAHARRAQVVFAAAGHAGLVDATWVSPGAVLVDIGINADPSGRPGVVGDIDAAAVADHAAAVTAVPDGVGPMTTGFLLANTVHAASRRAGLDFTIPDLTTLPAWQALRL</sequence>
<evidence type="ECO:0000256" key="1">
    <source>
        <dbReference type="ARBA" id="ARBA00004777"/>
    </source>
</evidence>
<evidence type="ECO:0000256" key="9">
    <source>
        <dbReference type="ARBA" id="ARBA00023167"/>
    </source>
</evidence>
<dbReference type="PRINTS" id="PR00085">
    <property type="entry name" value="THFDHDRGNASE"/>
</dbReference>
<dbReference type="Pfam" id="PF02882">
    <property type="entry name" value="THF_DHG_CYH_C"/>
    <property type="match status" value="1"/>
</dbReference>
<keyword evidence="4 11" id="KW-0658">Purine biosynthesis</keyword>
<dbReference type="Proteomes" id="UP000502533">
    <property type="component" value="Chromosome"/>
</dbReference>
<keyword evidence="2 11" id="KW-0554">One-carbon metabolism</keyword>
<evidence type="ECO:0000259" key="12">
    <source>
        <dbReference type="Pfam" id="PF00763"/>
    </source>
</evidence>
<keyword evidence="15" id="KW-1185">Reference proteome</keyword>
<keyword evidence="8 11" id="KW-0368">Histidine biosynthesis</keyword>
<evidence type="ECO:0000256" key="6">
    <source>
        <dbReference type="ARBA" id="ARBA00022857"/>
    </source>
</evidence>
<evidence type="ECO:0000256" key="8">
    <source>
        <dbReference type="ARBA" id="ARBA00023102"/>
    </source>
</evidence>
<dbReference type="UniPathway" id="UPA00193"/>
<dbReference type="Gene3D" id="3.40.50.10860">
    <property type="entry name" value="Leucine Dehydrogenase, chain A, domain 1"/>
    <property type="match status" value="1"/>
</dbReference>
<dbReference type="AlphaFoldDB" id="A0A181CAN2"/>
<protein>
    <recommendedName>
        <fullName evidence="11">Bifunctional protein FolD</fullName>
    </recommendedName>
    <domain>
        <recommendedName>
            <fullName evidence="11">Methylenetetrahydrofolate dehydrogenase</fullName>
            <ecNumber evidence="11">1.5.1.5</ecNumber>
        </recommendedName>
    </domain>
    <domain>
        <recommendedName>
            <fullName evidence="11">Methenyltetrahydrofolate cyclohydrolase</fullName>
            <ecNumber evidence="11">3.5.4.9</ecNumber>
        </recommendedName>
    </domain>
</protein>
<dbReference type="GO" id="GO:0000105">
    <property type="term" value="P:L-histidine biosynthetic process"/>
    <property type="evidence" value="ECO:0007669"/>
    <property type="project" value="UniProtKB-KW"/>
</dbReference>
<feature type="binding site" evidence="11">
    <location>
        <position position="232"/>
    </location>
    <ligand>
        <name>NADP(+)</name>
        <dbReference type="ChEBI" id="CHEBI:58349"/>
    </ligand>
</feature>
<proteinExistence type="inferred from homology"/>
<keyword evidence="3 11" id="KW-0028">Amino-acid biosynthesis</keyword>
<name>A0A181CAN2_9PROT</name>
<dbReference type="Pfam" id="PF00763">
    <property type="entry name" value="THF_DHG_CYH"/>
    <property type="match status" value="1"/>
</dbReference>
<dbReference type="SUPFAM" id="SSF53223">
    <property type="entry name" value="Aminoacid dehydrogenase-like, N-terminal domain"/>
    <property type="match status" value="1"/>
</dbReference>
<dbReference type="SUPFAM" id="SSF51735">
    <property type="entry name" value="NAD(P)-binding Rossmann-fold domains"/>
    <property type="match status" value="1"/>
</dbReference>
<dbReference type="RefSeq" id="WP_007398666.1">
    <property type="nucleotide sequence ID" value="NZ_CALMTF010000055.1"/>
</dbReference>
<feature type="domain" description="Tetrahydrofolate dehydrogenase/cyclohydrolase catalytic" evidence="12">
    <location>
        <begin position="27"/>
        <end position="121"/>
    </location>
</feature>
<dbReference type="GO" id="GO:0005829">
    <property type="term" value="C:cytosol"/>
    <property type="evidence" value="ECO:0007669"/>
    <property type="project" value="TreeGrafter"/>
</dbReference>